<evidence type="ECO:0000256" key="6">
    <source>
        <dbReference type="SAM" id="Phobius"/>
    </source>
</evidence>
<reference evidence="8" key="1">
    <citation type="submission" date="2019-04" db="EMBL/GenBank/DDBJ databases">
        <title>Friends and foes A comparative genomics studyof 23 Aspergillus species from section Flavi.</title>
        <authorList>
            <consortium name="DOE Joint Genome Institute"/>
            <person name="Kjaerbolling I."/>
            <person name="Vesth T."/>
            <person name="Frisvad J.C."/>
            <person name="Nybo J.L."/>
            <person name="Theobald S."/>
            <person name="Kildgaard S."/>
            <person name="Isbrandt T."/>
            <person name="Kuo A."/>
            <person name="Sato A."/>
            <person name="Lyhne E.K."/>
            <person name="Kogle M.E."/>
            <person name="Wiebenga A."/>
            <person name="Kun R.S."/>
            <person name="Lubbers R.J."/>
            <person name="Makela M.R."/>
            <person name="Barry K."/>
            <person name="Chovatia M."/>
            <person name="Clum A."/>
            <person name="Daum C."/>
            <person name="Haridas S."/>
            <person name="He G."/>
            <person name="LaButti K."/>
            <person name="Lipzen A."/>
            <person name="Mondo S."/>
            <person name="Riley R."/>
            <person name="Salamov A."/>
            <person name="Simmons B.A."/>
            <person name="Magnuson J.K."/>
            <person name="Henrissat B."/>
            <person name="Mortensen U.H."/>
            <person name="Larsen T.O."/>
            <person name="Devries R.P."/>
            <person name="Grigoriev I.V."/>
            <person name="Machida M."/>
            <person name="Baker S.E."/>
            <person name="Andersen M.R."/>
        </authorList>
    </citation>
    <scope>NUCLEOTIDE SEQUENCE [LARGE SCALE GENOMIC DNA]</scope>
    <source>
        <strain evidence="8">IBT 14317</strain>
    </source>
</reference>
<evidence type="ECO:0000256" key="3">
    <source>
        <dbReference type="ARBA" id="ARBA00022989"/>
    </source>
</evidence>
<name>A0A5N7CQ55_PETAA</name>
<evidence type="ECO:0000256" key="1">
    <source>
        <dbReference type="ARBA" id="ARBA00004141"/>
    </source>
</evidence>
<keyword evidence="2 6" id="KW-0812">Transmembrane</keyword>
<evidence type="ECO:0000256" key="5">
    <source>
        <dbReference type="ARBA" id="ARBA00038359"/>
    </source>
</evidence>
<gene>
    <name evidence="8" type="ORF">BDV23DRAFT_47784</name>
</gene>
<feature type="transmembrane region" description="Helical" evidence="6">
    <location>
        <begin position="215"/>
        <end position="235"/>
    </location>
</feature>
<feature type="domain" description="Rhodopsin" evidence="7">
    <location>
        <begin position="39"/>
        <end position="279"/>
    </location>
</feature>
<keyword evidence="3 6" id="KW-1133">Transmembrane helix</keyword>
<feature type="transmembrane region" description="Helical" evidence="6">
    <location>
        <begin position="22"/>
        <end position="43"/>
    </location>
</feature>
<dbReference type="AlphaFoldDB" id="A0A5N7CQ55"/>
<feature type="transmembrane region" description="Helical" evidence="6">
    <location>
        <begin position="102"/>
        <end position="125"/>
    </location>
</feature>
<evidence type="ECO:0000256" key="4">
    <source>
        <dbReference type="ARBA" id="ARBA00023136"/>
    </source>
</evidence>
<comment type="subcellular location">
    <subcellularLocation>
        <location evidence="1">Membrane</location>
        <topology evidence="1">Multi-pass membrane protein</topology>
    </subcellularLocation>
</comment>
<dbReference type="InterPro" id="IPR049326">
    <property type="entry name" value="Rhodopsin_dom_fungi"/>
</dbReference>
<evidence type="ECO:0000313" key="8">
    <source>
        <dbReference type="EMBL" id="KAE8396331.1"/>
    </source>
</evidence>
<evidence type="ECO:0000256" key="2">
    <source>
        <dbReference type="ARBA" id="ARBA00022692"/>
    </source>
</evidence>
<dbReference type="Proteomes" id="UP000326877">
    <property type="component" value="Unassembled WGS sequence"/>
</dbReference>
<dbReference type="GO" id="GO:0016020">
    <property type="term" value="C:membrane"/>
    <property type="evidence" value="ECO:0007669"/>
    <property type="project" value="UniProtKB-SubCell"/>
</dbReference>
<sequence>MQALKSWDIPLEEIPVYIGDRLLIFTAFFVPLQVFCVALRFFARYKISTPWGLDDALILFALAEQLAMAGLSIGAVKTAGVGHHIPYLLVTRPWTLRTWAKYLLAMSYLYLGSVNVPKFSILLLYHRLFPTRPMSTITKFMMMVLGLITISTILATTFVCRPFSANWNGSIPGNCGEKKILYIWASFPNIVTDVILLLLPMPVLWSLKVTPRLKLGLTITFAIGSLGLVTSIMRFQIFFRNNAFIDGTWTAVDLVMWTQVETGMYLISACLPTYRPLLEHFGVKGVFSRISRSVSRRYGTTETRDSLPLQSVSVVSQSYYRHDEVYTGSYPQKFQVTVSHEITQHIQPQTMHTPL</sequence>
<dbReference type="Pfam" id="PF20684">
    <property type="entry name" value="Fung_rhodopsin"/>
    <property type="match status" value="1"/>
</dbReference>
<accession>A0A5N7CQ55</accession>
<evidence type="ECO:0000259" key="7">
    <source>
        <dbReference type="Pfam" id="PF20684"/>
    </source>
</evidence>
<organism evidence="8">
    <name type="scientific">Petromyces alliaceus</name>
    <name type="common">Aspergillus alliaceus</name>
    <dbReference type="NCBI Taxonomy" id="209559"/>
    <lineage>
        <taxon>Eukaryota</taxon>
        <taxon>Fungi</taxon>
        <taxon>Dikarya</taxon>
        <taxon>Ascomycota</taxon>
        <taxon>Pezizomycotina</taxon>
        <taxon>Eurotiomycetes</taxon>
        <taxon>Eurotiomycetidae</taxon>
        <taxon>Eurotiales</taxon>
        <taxon>Aspergillaceae</taxon>
        <taxon>Aspergillus</taxon>
        <taxon>Aspergillus subgen. Circumdati</taxon>
    </lineage>
</organism>
<dbReference type="PANTHER" id="PTHR33048:SF47">
    <property type="entry name" value="INTEGRAL MEMBRANE PROTEIN-RELATED"/>
    <property type="match status" value="1"/>
</dbReference>
<dbReference type="EMBL" id="ML735215">
    <property type="protein sequence ID" value="KAE8396331.1"/>
    <property type="molecule type" value="Genomic_DNA"/>
</dbReference>
<protein>
    <recommendedName>
        <fullName evidence="7">Rhodopsin domain-containing protein</fullName>
    </recommendedName>
</protein>
<keyword evidence="4 6" id="KW-0472">Membrane</keyword>
<feature type="transmembrane region" description="Helical" evidence="6">
    <location>
        <begin position="181"/>
        <end position="203"/>
    </location>
</feature>
<dbReference type="OrthoDB" id="5329176at2759"/>
<proteinExistence type="inferred from homology"/>
<dbReference type="PANTHER" id="PTHR33048">
    <property type="entry name" value="PTH11-LIKE INTEGRAL MEMBRANE PROTEIN (AFU_ORTHOLOGUE AFUA_5G11245)"/>
    <property type="match status" value="1"/>
</dbReference>
<comment type="similarity">
    <text evidence="5">Belongs to the SAT4 family.</text>
</comment>
<feature type="transmembrane region" description="Helical" evidence="6">
    <location>
        <begin position="137"/>
        <end position="160"/>
    </location>
</feature>
<dbReference type="InterPro" id="IPR052337">
    <property type="entry name" value="SAT4-like"/>
</dbReference>